<dbReference type="SUPFAM" id="SSF116842">
    <property type="entry name" value="XseB-like"/>
    <property type="match status" value="1"/>
</dbReference>
<dbReference type="Pfam" id="PF02609">
    <property type="entry name" value="Exonuc_VII_S"/>
    <property type="match status" value="1"/>
</dbReference>
<dbReference type="InterPro" id="IPR003761">
    <property type="entry name" value="Exonuc_VII_S"/>
</dbReference>
<dbReference type="EMBL" id="DWYR01000013">
    <property type="protein sequence ID" value="HJA98982.1"/>
    <property type="molecule type" value="Genomic_DNA"/>
</dbReference>
<evidence type="ECO:0000313" key="8">
    <source>
        <dbReference type="Proteomes" id="UP000824259"/>
    </source>
</evidence>
<dbReference type="GO" id="GO:0009318">
    <property type="term" value="C:exodeoxyribonuclease VII complex"/>
    <property type="evidence" value="ECO:0007669"/>
    <property type="project" value="UniProtKB-UniRule"/>
</dbReference>
<sequence>MAKKEISYTEAMAEIERILDRFRREEMTVDVLTQEVKRATELIALCRERLSKTEEELKKITE</sequence>
<dbReference type="AlphaFoldDB" id="A0A9D2L482"/>
<dbReference type="InterPro" id="IPR037004">
    <property type="entry name" value="Exonuc_VII_ssu_sf"/>
</dbReference>
<comment type="similarity">
    <text evidence="1">Belongs to the XseB family.</text>
</comment>
<keyword evidence="4 7" id="KW-0378">Hydrolase</keyword>
<keyword evidence="5" id="KW-0269">Exonuclease</keyword>
<accession>A0A9D2L482</accession>
<gene>
    <name evidence="7" type="primary">xseB</name>
    <name evidence="7" type="ORF">H9779_05220</name>
</gene>
<evidence type="ECO:0000256" key="1">
    <source>
        <dbReference type="ARBA" id="ARBA00009998"/>
    </source>
</evidence>
<reference evidence="7" key="1">
    <citation type="journal article" date="2021" name="PeerJ">
        <title>Extensive microbial diversity within the chicken gut microbiome revealed by metagenomics and culture.</title>
        <authorList>
            <person name="Gilroy R."/>
            <person name="Ravi A."/>
            <person name="Getino M."/>
            <person name="Pursley I."/>
            <person name="Horton D.L."/>
            <person name="Alikhan N.F."/>
            <person name="Baker D."/>
            <person name="Gharbi K."/>
            <person name="Hall N."/>
            <person name="Watson M."/>
            <person name="Adriaenssens E.M."/>
            <person name="Foster-Nyarko E."/>
            <person name="Jarju S."/>
            <person name="Secka A."/>
            <person name="Antonio M."/>
            <person name="Oren A."/>
            <person name="Chaudhuri R.R."/>
            <person name="La Ragione R."/>
            <person name="Hildebrand F."/>
            <person name="Pallen M.J."/>
        </authorList>
    </citation>
    <scope>NUCLEOTIDE SEQUENCE</scope>
    <source>
        <strain evidence="7">CHK169-11906</strain>
    </source>
</reference>
<protein>
    <recommendedName>
        <fullName evidence="6">Exodeoxyribonuclease VII small subunit</fullName>
        <ecNumber evidence="6">3.1.11.6</ecNumber>
    </recommendedName>
</protein>
<dbReference type="Proteomes" id="UP000824259">
    <property type="component" value="Unassembled WGS sequence"/>
</dbReference>
<dbReference type="Gene3D" id="1.10.287.1040">
    <property type="entry name" value="Exonuclease VII, small subunit"/>
    <property type="match status" value="1"/>
</dbReference>
<name>A0A9D2L482_9BACT</name>
<dbReference type="NCBIfam" id="TIGR01280">
    <property type="entry name" value="xseB"/>
    <property type="match status" value="1"/>
</dbReference>
<reference evidence="7" key="2">
    <citation type="submission" date="2021-04" db="EMBL/GenBank/DDBJ databases">
        <authorList>
            <person name="Gilroy R."/>
        </authorList>
    </citation>
    <scope>NUCLEOTIDE SEQUENCE</scope>
    <source>
        <strain evidence="7">CHK169-11906</strain>
    </source>
</reference>
<proteinExistence type="inferred from homology"/>
<evidence type="ECO:0000256" key="6">
    <source>
        <dbReference type="NCBIfam" id="TIGR01280"/>
    </source>
</evidence>
<comment type="caution">
    <text evidence="7">The sequence shown here is derived from an EMBL/GenBank/DDBJ whole genome shotgun (WGS) entry which is preliminary data.</text>
</comment>
<keyword evidence="2" id="KW-0963">Cytoplasm</keyword>
<keyword evidence="3" id="KW-0540">Nuclease</keyword>
<organism evidence="7 8">
    <name type="scientific">Candidatus Alistipes avicola</name>
    <dbReference type="NCBI Taxonomy" id="2838432"/>
    <lineage>
        <taxon>Bacteria</taxon>
        <taxon>Pseudomonadati</taxon>
        <taxon>Bacteroidota</taxon>
        <taxon>Bacteroidia</taxon>
        <taxon>Bacteroidales</taxon>
        <taxon>Rikenellaceae</taxon>
        <taxon>Alistipes</taxon>
    </lineage>
</organism>
<dbReference type="EC" id="3.1.11.6" evidence="6"/>
<evidence type="ECO:0000256" key="2">
    <source>
        <dbReference type="ARBA" id="ARBA00022490"/>
    </source>
</evidence>
<evidence type="ECO:0000256" key="5">
    <source>
        <dbReference type="ARBA" id="ARBA00022839"/>
    </source>
</evidence>
<dbReference type="GO" id="GO:0008855">
    <property type="term" value="F:exodeoxyribonuclease VII activity"/>
    <property type="evidence" value="ECO:0007669"/>
    <property type="project" value="UniProtKB-UniRule"/>
</dbReference>
<evidence type="ECO:0000313" key="7">
    <source>
        <dbReference type="EMBL" id="HJA98982.1"/>
    </source>
</evidence>
<dbReference type="GO" id="GO:0006308">
    <property type="term" value="P:DNA catabolic process"/>
    <property type="evidence" value="ECO:0007669"/>
    <property type="project" value="UniProtKB-UniRule"/>
</dbReference>
<evidence type="ECO:0000256" key="4">
    <source>
        <dbReference type="ARBA" id="ARBA00022801"/>
    </source>
</evidence>
<evidence type="ECO:0000256" key="3">
    <source>
        <dbReference type="ARBA" id="ARBA00022722"/>
    </source>
</evidence>